<evidence type="ECO:0000256" key="1">
    <source>
        <dbReference type="SAM" id="Phobius"/>
    </source>
</evidence>
<reference evidence="2" key="2">
    <citation type="journal article" date="2015" name="Fish Shellfish Immunol.">
        <title>Early steps in the European eel (Anguilla anguilla)-Vibrio vulnificus interaction in the gills: Role of the RtxA13 toxin.</title>
        <authorList>
            <person name="Callol A."/>
            <person name="Pajuelo D."/>
            <person name="Ebbesson L."/>
            <person name="Teles M."/>
            <person name="MacKenzie S."/>
            <person name="Amaro C."/>
        </authorList>
    </citation>
    <scope>NUCLEOTIDE SEQUENCE</scope>
</reference>
<name>A0A0E9SC57_ANGAN</name>
<keyword evidence="1" id="KW-0472">Membrane</keyword>
<dbReference type="AlphaFoldDB" id="A0A0E9SC57"/>
<organism evidence="2">
    <name type="scientific">Anguilla anguilla</name>
    <name type="common">European freshwater eel</name>
    <name type="synonym">Muraena anguilla</name>
    <dbReference type="NCBI Taxonomy" id="7936"/>
    <lineage>
        <taxon>Eukaryota</taxon>
        <taxon>Metazoa</taxon>
        <taxon>Chordata</taxon>
        <taxon>Craniata</taxon>
        <taxon>Vertebrata</taxon>
        <taxon>Euteleostomi</taxon>
        <taxon>Actinopterygii</taxon>
        <taxon>Neopterygii</taxon>
        <taxon>Teleostei</taxon>
        <taxon>Anguilliformes</taxon>
        <taxon>Anguillidae</taxon>
        <taxon>Anguilla</taxon>
    </lineage>
</organism>
<reference evidence="2" key="1">
    <citation type="submission" date="2014-11" db="EMBL/GenBank/DDBJ databases">
        <authorList>
            <person name="Amaro Gonzalez C."/>
        </authorList>
    </citation>
    <scope>NUCLEOTIDE SEQUENCE</scope>
</reference>
<sequence length="43" mass="5176">MIPICVSKHKIHRLCKYRGLRYLELVFICAFFPTFIRLYGLCL</sequence>
<dbReference type="EMBL" id="GBXM01069603">
    <property type="protein sequence ID" value="JAH38974.1"/>
    <property type="molecule type" value="Transcribed_RNA"/>
</dbReference>
<evidence type="ECO:0000313" key="2">
    <source>
        <dbReference type="EMBL" id="JAH38974.1"/>
    </source>
</evidence>
<feature type="transmembrane region" description="Helical" evidence="1">
    <location>
        <begin position="20"/>
        <end position="40"/>
    </location>
</feature>
<proteinExistence type="predicted"/>
<keyword evidence="1" id="KW-0812">Transmembrane</keyword>
<protein>
    <submittedName>
        <fullName evidence="2">Uncharacterized protein</fullName>
    </submittedName>
</protein>
<accession>A0A0E9SC57</accession>
<keyword evidence="1" id="KW-1133">Transmembrane helix</keyword>